<dbReference type="GO" id="GO:0015074">
    <property type="term" value="P:DNA integration"/>
    <property type="evidence" value="ECO:0007669"/>
    <property type="project" value="InterPro"/>
</dbReference>
<dbReference type="PANTHER" id="PTHR46889">
    <property type="entry name" value="TRANSPOSASE INSF FOR INSERTION SEQUENCE IS3B-RELATED"/>
    <property type="match status" value="1"/>
</dbReference>
<evidence type="ECO:0000259" key="1">
    <source>
        <dbReference type="PROSITE" id="PS50994"/>
    </source>
</evidence>
<proteinExistence type="predicted"/>
<dbReference type="Pfam" id="PF13276">
    <property type="entry name" value="HTH_21"/>
    <property type="match status" value="1"/>
</dbReference>
<dbReference type="InterPro" id="IPR050900">
    <property type="entry name" value="Transposase_IS3/IS150/IS904"/>
</dbReference>
<dbReference type="InterPro" id="IPR012337">
    <property type="entry name" value="RNaseH-like_sf"/>
</dbReference>
<name>E1YFC6_9BACT</name>
<dbReference type="InterPro" id="IPR036397">
    <property type="entry name" value="RNaseH_sf"/>
</dbReference>
<reference evidence="2" key="1">
    <citation type="journal article" date="2011" name="Environ. Microbiol.">
        <title>Genomic insights into the metabolic potential of the polycyclic aromatic hydrocarbon degrading sulfate-reducing Deltaproteobacterium N47.</title>
        <authorList>
            <person name="Bergmann F."/>
            <person name="Selesi D."/>
            <person name="Weinmaier T."/>
            <person name="Tischler P."/>
            <person name="Rattei T."/>
            <person name="Meckenstock R.U."/>
        </authorList>
    </citation>
    <scope>NUCLEOTIDE SEQUENCE</scope>
</reference>
<dbReference type="EMBL" id="FR695872">
    <property type="protein sequence ID" value="CBX29270.1"/>
    <property type="molecule type" value="Genomic_DNA"/>
</dbReference>
<gene>
    <name evidence="2" type="ORF">N47_J02510</name>
</gene>
<dbReference type="Pfam" id="PF00665">
    <property type="entry name" value="rve"/>
    <property type="match status" value="1"/>
</dbReference>
<protein>
    <recommendedName>
        <fullName evidence="1">Integrase catalytic domain-containing protein</fullName>
    </recommendedName>
</protein>
<feature type="domain" description="Integrase catalytic" evidence="1">
    <location>
        <begin position="126"/>
        <end position="285"/>
    </location>
</feature>
<evidence type="ECO:0000313" key="2">
    <source>
        <dbReference type="EMBL" id="CBX29270.1"/>
    </source>
</evidence>
<dbReference type="NCBIfam" id="NF033516">
    <property type="entry name" value="transpos_IS3"/>
    <property type="match status" value="1"/>
</dbReference>
<dbReference type="InterPro" id="IPR025948">
    <property type="entry name" value="HTH-like_dom"/>
</dbReference>
<dbReference type="GO" id="GO:0003676">
    <property type="term" value="F:nucleic acid binding"/>
    <property type="evidence" value="ECO:0007669"/>
    <property type="project" value="InterPro"/>
</dbReference>
<dbReference type="InterPro" id="IPR001584">
    <property type="entry name" value="Integrase_cat-core"/>
</dbReference>
<accession>E1YFC6</accession>
<dbReference type="PROSITE" id="PS50994">
    <property type="entry name" value="INTEGRASE"/>
    <property type="match status" value="1"/>
</dbReference>
<dbReference type="InterPro" id="IPR048020">
    <property type="entry name" value="Transpos_IS3"/>
</dbReference>
<dbReference type="SUPFAM" id="SSF53098">
    <property type="entry name" value="Ribonuclease H-like"/>
    <property type="match status" value="1"/>
</dbReference>
<sequence>MVKKKILINSAADRRGLIYPGCEDIRLSRQCEILNVSKGAFYYKPMGIDPYNLELMDLIDRQFTKTPFYGSRRLKVWLNKNGHEVNRKRVQHLMRLMGIEAIYPKPNLSKRRHDHEIYPYLLKGIRILKPNYVWSTDITYIRIGRGFVYLTAIMDWFSRYVLSWKLSNTLAADFCVEALNEALEQCQPEIFNTDQGSQYASSEFLKPLKARGIKISMDSKGRALDNIFVERLWRSVKYEEVYISEYRTAKKAFSSLKKYFVFYNNCRFHQALNYKTPAEVHYQRT</sequence>
<dbReference type="PANTHER" id="PTHR46889:SF4">
    <property type="entry name" value="TRANSPOSASE INSO FOR INSERTION SEQUENCE ELEMENT IS911B-RELATED"/>
    <property type="match status" value="1"/>
</dbReference>
<organism evidence="2">
    <name type="scientific">uncultured Desulfobacterium sp</name>
    <dbReference type="NCBI Taxonomy" id="201089"/>
    <lineage>
        <taxon>Bacteria</taxon>
        <taxon>Pseudomonadati</taxon>
        <taxon>Thermodesulfobacteriota</taxon>
        <taxon>Desulfobacteria</taxon>
        <taxon>Desulfobacterales</taxon>
        <taxon>Desulfobacteriaceae</taxon>
        <taxon>Desulfobacterium</taxon>
        <taxon>environmental samples</taxon>
    </lineage>
</organism>
<dbReference type="AlphaFoldDB" id="E1YFC6"/>
<dbReference type="Gene3D" id="3.30.420.10">
    <property type="entry name" value="Ribonuclease H-like superfamily/Ribonuclease H"/>
    <property type="match status" value="1"/>
</dbReference>